<accession>A0A2H3DR69</accession>
<keyword evidence="2" id="KW-1185">Reference proteome</keyword>
<proteinExistence type="predicted"/>
<gene>
    <name evidence="1" type="ORF">ARMGADRAFT_1076729</name>
</gene>
<dbReference type="EMBL" id="KZ293650">
    <property type="protein sequence ID" value="PBK96570.1"/>
    <property type="molecule type" value="Genomic_DNA"/>
</dbReference>
<dbReference type="AlphaFoldDB" id="A0A2H3DR69"/>
<dbReference type="Proteomes" id="UP000217790">
    <property type="component" value="Unassembled WGS sequence"/>
</dbReference>
<evidence type="ECO:0000313" key="2">
    <source>
        <dbReference type="Proteomes" id="UP000217790"/>
    </source>
</evidence>
<reference evidence="2" key="1">
    <citation type="journal article" date="2017" name="Nat. Ecol. Evol.">
        <title>Genome expansion and lineage-specific genetic innovations in the forest pathogenic fungi Armillaria.</title>
        <authorList>
            <person name="Sipos G."/>
            <person name="Prasanna A.N."/>
            <person name="Walter M.C."/>
            <person name="O'Connor E."/>
            <person name="Balint B."/>
            <person name="Krizsan K."/>
            <person name="Kiss B."/>
            <person name="Hess J."/>
            <person name="Varga T."/>
            <person name="Slot J."/>
            <person name="Riley R."/>
            <person name="Boka B."/>
            <person name="Rigling D."/>
            <person name="Barry K."/>
            <person name="Lee J."/>
            <person name="Mihaltcheva S."/>
            <person name="LaButti K."/>
            <person name="Lipzen A."/>
            <person name="Waldron R."/>
            <person name="Moloney N.M."/>
            <person name="Sperisen C."/>
            <person name="Kredics L."/>
            <person name="Vagvoelgyi C."/>
            <person name="Patrignani A."/>
            <person name="Fitzpatrick D."/>
            <person name="Nagy I."/>
            <person name="Doyle S."/>
            <person name="Anderson J.B."/>
            <person name="Grigoriev I.V."/>
            <person name="Gueldener U."/>
            <person name="Muensterkoetter M."/>
            <person name="Nagy L.G."/>
        </authorList>
    </citation>
    <scope>NUCLEOTIDE SEQUENCE [LARGE SCALE GENOMIC DNA]</scope>
    <source>
        <strain evidence="2">Ar21-2</strain>
    </source>
</reference>
<evidence type="ECO:0000313" key="1">
    <source>
        <dbReference type="EMBL" id="PBK96570.1"/>
    </source>
</evidence>
<organism evidence="1 2">
    <name type="scientific">Armillaria gallica</name>
    <name type="common">Bulbous honey fungus</name>
    <name type="synonym">Armillaria bulbosa</name>
    <dbReference type="NCBI Taxonomy" id="47427"/>
    <lineage>
        <taxon>Eukaryota</taxon>
        <taxon>Fungi</taxon>
        <taxon>Dikarya</taxon>
        <taxon>Basidiomycota</taxon>
        <taxon>Agaricomycotina</taxon>
        <taxon>Agaricomycetes</taxon>
        <taxon>Agaricomycetidae</taxon>
        <taxon>Agaricales</taxon>
        <taxon>Marasmiineae</taxon>
        <taxon>Physalacriaceae</taxon>
        <taxon>Armillaria</taxon>
    </lineage>
</organism>
<protein>
    <submittedName>
        <fullName evidence="1">Uncharacterized protein</fullName>
    </submittedName>
</protein>
<name>A0A2H3DR69_ARMGA</name>
<dbReference type="InParanoid" id="A0A2H3DR69"/>
<sequence length="69" mass="7893">MYPEDENVFLALGDYALKPDEYQAVGDIVFMIRIETEDTFLLPFITVTSLVQDASTFDFTFDINAAQYI</sequence>